<evidence type="ECO:0000313" key="10">
    <source>
        <dbReference type="Proteomes" id="UP000242972"/>
    </source>
</evidence>
<feature type="region of interest" description="Disordered" evidence="7">
    <location>
        <begin position="70"/>
        <end position="94"/>
    </location>
</feature>
<keyword evidence="5" id="KW-0804">Transcription</keyword>
<dbReference type="AlphaFoldDB" id="A0A2T2XED9"/>
<comment type="caution">
    <text evidence="9">The sequence shown here is derived from an EMBL/GenBank/DDBJ whole genome shotgun (WGS) entry which is preliminary data.</text>
</comment>
<keyword evidence="3" id="KW-0808">Transferase</keyword>
<dbReference type="Pfam" id="PF05066">
    <property type="entry name" value="HARE-HTH"/>
    <property type="match status" value="1"/>
</dbReference>
<dbReference type="InterPro" id="IPR038087">
    <property type="entry name" value="RNAP_delta_N_dom_sf"/>
</dbReference>
<evidence type="ECO:0000256" key="6">
    <source>
        <dbReference type="ARBA" id="ARBA00031937"/>
    </source>
</evidence>
<dbReference type="InterPro" id="IPR029757">
    <property type="entry name" value="RpoE"/>
</dbReference>
<keyword evidence="2 9" id="KW-0240">DNA-directed RNA polymerase</keyword>
<accession>A0A2T2XED9</accession>
<comment type="similarity">
    <text evidence="1">Belongs to the RpoE family.</text>
</comment>
<dbReference type="GO" id="GO:0006355">
    <property type="term" value="P:regulation of DNA-templated transcription"/>
    <property type="evidence" value="ECO:0007669"/>
    <property type="project" value="InterPro"/>
</dbReference>
<dbReference type="GO" id="GO:0016779">
    <property type="term" value="F:nucleotidyltransferase activity"/>
    <property type="evidence" value="ECO:0007669"/>
    <property type="project" value="UniProtKB-KW"/>
</dbReference>
<feature type="compositionally biased region" description="Acidic residues" evidence="7">
    <location>
        <begin position="82"/>
        <end position="94"/>
    </location>
</feature>
<proteinExistence type="inferred from homology"/>
<dbReference type="Gene3D" id="1.10.10.1250">
    <property type="entry name" value="RNA polymerase, subunit delta, N-terminal domain"/>
    <property type="match status" value="1"/>
</dbReference>
<evidence type="ECO:0000259" key="8">
    <source>
        <dbReference type="PROSITE" id="PS51913"/>
    </source>
</evidence>
<organism evidence="9 10">
    <name type="scientific">Sulfobacillus benefaciens</name>
    <dbReference type="NCBI Taxonomy" id="453960"/>
    <lineage>
        <taxon>Bacteria</taxon>
        <taxon>Bacillati</taxon>
        <taxon>Bacillota</taxon>
        <taxon>Clostridia</taxon>
        <taxon>Eubacteriales</taxon>
        <taxon>Clostridiales Family XVII. Incertae Sedis</taxon>
        <taxon>Sulfobacillus</taxon>
    </lineage>
</organism>
<dbReference type="InterPro" id="IPR007759">
    <property type="entry name" value="Asxl_HARE-HTH"/>
</dbReference>
<evidence type="ECO:0000256" key="4">
    <source>
        <dbReference type="ARBA" id="ARBA00022695"/>
    </source>
</evidence>
<dbReference type="PROSITE" id="PS51913">
    <property type="entry name" value="HTH_HARE"/>
    <property type="match status" value="1"/>
</dbReference>
<evidence type="ECO:0000256" key="3">
    <source>
        <dbReference type="ARBA" id="ARBA00022679"/>
    </source>
</evidence>
<evidence type="ECO:0000313" key="9">
    <source>
        <dbReference type="EMBL" id="PSR32850.1"/>
    </source>
</evidence>
<dbReference type="GO" id="GO:0006351">
    <property type="term" value="P:DNA-templated transcription"/>
    <property type="evidence" value="ECO:0007669"/>
    <property type="project" value="InterPro"/>
</dbReference>
<dbReference type="GO" id="GO:0000428">
    <property type="term" value="C:DNA-directed RNA polymerase complex"/>
    <property type="evidence" value="ECO:0007669"/>
    <property type="project" value="UniProtKB-KW"/>
</dbReference>
<evidence type="ECO:0000256" key="1">
    <source>
        <dbReference type="ARBA" id="ARBA00009828"/>
    </source>
</evidence>
<feature type="domain" description="HTH HARE-type" evidence="8">
    <location>
        <begin position="1"/>
        <end position="66"/>
    </location>
</feature>
<name>A0A2T2XED9_9FIRM</name>
<dbReference type="NCBIfam" id="TIGR04567">
    <property type="entry name" value="RNAP_delt_lowGC"/>
    <property type="match status" value="1"/>
</dbReference>
<evidence type="ECO:0000256" key="7">
    <source>
        <dbReference type="SAM" id="MobiDB-lite"/>
    </source>
</evidence>
<keyword evidence="4" id="KW-0548">Nucleotidyltransferase</keyword>
<dbReference type="EMBL" id="PXYW01000030">
    <property type="protein sequence ID" value="PSR32850.1"/>
    <property type="molecule type" value="Genomic_DNA"/>
</dbReference>
<protein>
    <recommendedName>
        <fullName evidence="6">RNAP delta factor</fullName>
    </recommendedName>
</protein>
<reference evidence="9 10" key="1">
    <citation type="journal article" date="2014" name="BMC Genomics">
        <title>Comparison of environmental and isolate Sulfobacillus genomes reveals diverse carbon, sulfur, nitrogen, and hydrogen metabolisms.</title>
        <authorList>
            <person name="Justice N.B."/>
            <person name="Norman A."/>
            <person name="Brown C.T."/>
            <person name="Singh A."/>
            <person name="Thomas B.C."/>
            <person name="Banfield J.F."/>
        </authorList>
    </citation>
    <scope>NUCLEOTIDE SEQUENCE [LARGE SCALE GENOMIC DNA]</scope>
    <source>
        <strain evidence="9">AMDSBA4</strain>
    </source>
</reference>
<dbReference type="Proteomes" id="UP000242972">
    <property type="component" value="Unassembled WGS sequence"/>
</dbReference>
<sequence>MQSNDAAYEVLKKHGEAMDIHDLLDETLAILGLDREPRRAAKIYTDLNLDVRFQYRGNSQWGLKEWLPKSPGRMAAASRDRDEEETEELEEDEG</sequence>
<gene>
    <name evidence="9" type="primary">rpoE</name>
    <name evidence="9" type="ORF">C7B46_12250</name>
</gene>
<evidence type="ECO:0000256" key="5">
    <source>
        <dbReference type="ARBA" id="ARBA00023163"/>
    </source>
</evidence>
<evidence type="ECO:0000256" key="2">
    <source>
        <dbReference type="ARBA" id="ARBA00022478"/>
    </source>
</evidence>